<dbReference type="PANTHER" id="PTHR33050:SF7">
    <property type="entry name" value="RIBONUCLEASE H"/>
    <property type="match status" value="1"/>
</dbReference>
<feature type="region of interest" description="Disordered" evidence="2">
    <location>
        <begin position="1004"/>
        <end position="1026"/>
    </location>
</feature>
<sequence>MDLPWPGVSGDLLSQLRDSFATPRQLHYGFDDEEGAAQLVGSLMKGWSQANIKTSAELLYQWHLKGAGTMNNAKRVARDRLSESLLGQHVVAAGATSEAFDRLANSNPLSLLPAIDRARKAREHSIDPATRAAAERDAKAKYALLLFNFLVEAKAPIVTILQGVSEPEAVKEGAGKTTLEAFAASLAVLEQVGKFDEGEMLSRDSTWIAFSKNVTAELVEKGPTLHQAAQPTVAMALSLELFLGDNERPKYARAIAFVALAMLWGSMRADDVQCMRPESMRLTIEGFSCKLWKTKTTGPDRRVNMIQVFISRKVGFSGLDWLRTGISLWGEINTQRDFLVLQAAEDWESCTSKGVDASTVGLYLRRILKELCTPRWHEGQWRQNADRLLLPGECALHFAGHSARNFLTSVAAAIGVPEGDRDYLGRWKVGGGGSADYTRTARQIVHRVQEHVAEVVLLGREKGYVEADALDALQSFAEQRGELGVVIRARHELVRSPKTGGNPRLGGRFPPLFFQNLQGPLLVPDEPEEDGQPAAFPKGNARYFVSVSKKTGFRRLHVNHACYVKPFKCQDVVYLDQVTAADFDAVCKDCKVRIRSMANEASSEVLQPPMATDAEMRERVNSVDADLQYVLQEAGASLATQYAVCGIHATLRRFQAIADDRAGSRAAAATDFGIPNDTPAGRQQTAAIVAAWELAKEISSKEIELRAEARALNQPRVLQTQERQAMIRAVSAAYGKLNEAETPSAEYLALKAEETEQNEPTAAQLDTITSKRDSQTASIQSSVDPAGHLRITKTKQKVEMPQNSEAYRRVIKVEGYAWLAMQARYKSKTWLQDLTMADFTAFVDFVLGERVAGLRLEQTTGYDHNNNAQFRPPWGIVLRYEYRMRKEAFRLVNEDGVTLKAALLAVTKDTEMKEDLGATKDGERPASLWQWEQVVLKDSGTLLLPKTGRYPAVVNPHCNPDVGAGYPDSSEAHLHAAEKFACELLTGGSTLQAKDLERLYDLLPKETSPRDPDGRTPSSFSSGAYNKGGITGLRKAIQDFPKATRCITHFVRSVRPQHVFSTVSLYDNVCTSLHRDSRNSPIDNLVLPLTKFSGGEVWLKDEKGKVPQSLDDCEVMGTALAIPADGLTFHAKQTLHCTMPWTGRRLVLVAFTVAKLEVLKPGDVQLLSSAGFNLPATAAEQGSQPSCVGSSDDDHPSPSASSGEPAATQDDSFKPERCGNFGGPLVLEWDGQVAPMTDGFGLCSPTRWLPASRGATLSHQAKDMSRRLHELVQAFVVKQVPDCQHLCLRLAAGHVTSSPFDEVSLQRLREEWASIVCNIEGVQHEGLLEVSPPQPFYLRLLACTARLLEDPDWQILTEGDECFERGVPLGYDEVIPRVPQVFERKVKWRKLDESTFEAIKDNYSSAKLTVQELEQKFREEEKAGRMYPTTFATLAAEHGADRVRVAAMGTVAKPDGTVRPLHDGTHGVRVNNGIHLVNQTATPGPAEVAHIVSSAKRSREAAFGISADVTAAHRLVKHRRKDHPLMACKADSSSSVLWVNTVGTFGLSVASFWWSRLFGIVGRTVSRALLQAWFYQLCYVDDMHGVFTGQQKFRNLVMWFVLYLALGTPFSFKKFKGGFKVPFVGYELDYSTWKVGMSDARGAWIISWIKDARTNRFVVQVRLFREFLGRLGFISRIVVWIKPHLAPLYAWASAVSRSTVAKLPETVILTLLYLERTLTDFTFKVNPCQKPKHKVAGFRTDAKCSDGFVVIAGWELSDDTFSSRWFSLRLSPEDAPYLFDEQGKSQWASGSAELLATLAALHAFGYLYASVDRTVLDIECVADTDNQGNSRLLKKRSSTKWPLMLINMQLSDLLLRASLKLLLNWRPRSENQHADDLTNEVFTNFSAEHRIDLKYLGLPLSLLHQLWETKESFDSARRAQAALAADASGHSKKRKAEKTPW</sequence>
<proteinExistence type="predicted"/>
<feature type="compositionally biased region" description="Basic and acidic residues" evidence="2">
    <location>
        <begin position="1004"/>
        <end position="1014"/>
    </location>
</feature>
<evidence type="ECO:0000256" key="2">
    <source>
        <dbReference type="SAM" id="MobiDB-lite"/>
    </source>
</evidence>
<evidence type="ECO:0000256" key="1">
    <source>
        <dbReference type="SAM" id="Coils"/>
    </source>
</evidence>
<dbReference type="InterPro" id="IPR052055">
    <property type="entry name" value="Hepadnavirus_pol/RT"/>
</dbReference>
<dbReference type="EMBL" id="LSRX01000589">
    <property type="protein sequence ID" value="OLP93255.1"/>
    <property type="molecule type" value="Genomic_DNA"/>
</dbReference>
<organism evidence="3 4">
    <name type="scientific">Symbiodinium microadriaticum</name>
    <name type="common">Dinoflagellate</name>
    <name type="synonym">Zooxanthella microadriatica</name>
    <dbReference type="NCBI Taxonomy" id="2951"/>
    <lineage>
        <taxon>Eukaryota</taxon>
        <taxon>Sar</taxon>
        <taxon>Alveolata</taxon>
        <taxon>Dinophyceae</taxon>
        <taxon>Suessiales</taxon>
        <taxon>Symbiodiniaceae</taxon>
        <taxon>Symbiodinium</taxon>
    </lineage>
</organism>
<reference evidence="3 4" key="1">
    <citation type="submission" date="2016-02" db="EMBL/GenBank/DDBJ databases">
        <title>Genome analysis of coral dinoflagellate symbionts highlights evolutionary adaptations to a symbiotic lifestyle.</title>
        <authorList>
            <person name="Aranda M."/>
            <person name="Li Y."/>
            <person name="Liew Y.J."/>
            <person name="Baumgarten S."/>
            <person name="Simakov O."/>
            <person name="Wilson M."/>
            <person name="Piel J."/>
            <person name="Ashoor H."/>
            <person name="Bougouffa S."/>
            <person name="Bajic V.B."/>
            <person name="Ryu T."/>
            <person name="Ravasi T."/>
            <person name="Bayer T."/>
            <person name="Micklem G."/>
            <person name="Kim H."/>
            <person name="Bhak J."/>
            <person name="Lajeunesse T.C."/>
            <person name="Voolstra C.R."/>
        </authorList>
    </citation>
    <scope>NUCLEOTIDE SEQUENCE [LARGE SCALE GENOMIC DNA]</scope>
    <source>
        <strain evidence="3 4">CCMP2467</strain>
    </source>
</reference>
<keyword evidence="1" id="KW-0175">Coiled coil</keyword>
<dbReference type="Proteomes" id="UP000186817">
    <property type="component" value="Unassembled WGS sequence"/>
</dbReference>
<dbReference type="PANTHER" id="PTHR33050">
    <property type="entry name" value="REVERSE TRANSCRIPTASE DOMAIN-CONTAINING PROTEIN"/>
    <property type="match status" value="1"/>
</dbReference>
<feature type="region of interest" description="Disordered" evidence="2">
    <location>
        <begin position="1181"/>
        <end position="1214"/>
    </location>
</feature>
<dbReference type="OrthoDB" id="430403at2759"/>
<evidence type="ECO:0000313" key="3">
    <source>
        <dbReference type="EMBL" id="OLP93255.1"/>
    </source>
</evidence>
<protein>
    <submittedName>
        <fullName evidence="3">Uncharacterized protein</fullName>
    </submittedName>
</protein>
<keyword evidence="4" id="KW-1185">Reference proteome</keyword>
<gene>
    <name evidence="3" type="ORF">AK812_SmicGene24841</name>
</gene>
<name>A0A1Q9DDR1_SYMMI</name>
<evidence type="ECO:0000313" key="4">
    <source>
        <dbReference type="Proteomes" id="UP000186817"/>
    </source>
</evidence>
<feature type="compositionally biased region" description="Low complexity" evidence="2">
    <location>
        <begin position="1197"/>
        <end position="1207"/>
    </location>
</feature>
<feature type="coiled-coil region" evidence="1">
    <location>
        <begin position="1396"/>
        <end position="1423"/>
    </location>
</feature>
<comment type="caution">
    <text evidence="3">The sequence shown here is derived from an EMBL/GenBank/DDBJ whole genome shotgun (WGS) entry which is preliminary data.</text>
</comment>
<accession>A0A1Q9DDR1</accession>